<name>A0A939GFM6_9BACT</name>
<dbReference type="NCBIfam" id="TIGR00705">
    <property type="entry name" value="SppA_67K"/>
    <property type="match status" value="1"/>
</dbReference>
<evidence type="ECO:0000313" key="9">
    <source>
        <dbReference type="EMBL" id="MBO0936913.1"/>
    </source>
</evidence>
<dbReference type="Gene3D" id="6.20.330.10">
    <property type="match status" value="1"/>
</dbReference>
<sequence>MRQFLKFLLAVLVGLFIFSLLSVIIFAGIISAASSSKGETKIERKSVLKLELNEPIQERSTENPFARFGGGSGPESAIGLVDIKEALKKAKTDDNIKGIYIEAKGPQAGWATLEEVRNALIDFKSSKKFVYAYSEAMTEKAYYIASVADKIYLNPAGDMEWNGINAELTFFKGTLDKLGLKPEIFRVGEFKSAVEPFLRENISEPNRLQTSSFLNSINNHFLAGVSKSRGISVDSLRRFADNLTIQRPADALRTKLVTNMGYYDEIDGEMKKQLGLGDKKKVNFVGLSKYKNAKSDSEEDKEGDDEDKVLSSNRVAVIIASGDINTGDGDDNSIGSDKIAGEIRKARLNDNIKAIVLRINSGGGSALASDVMWREVQLTRKVKPIVASFSDYAASGGYYMAMGCNKIVAQPNTITGSIGVFALLFNTQDLFKDKLGITFDRVLTNPHADFPSGTHPLTDFDKKVLQSGVERIYAAFTQKVANGRKLPIDSVRAIAGGRVWTGAQGKAIGLVDQLGGLDEAVKVAANEAKLKDGDYRLRYLPTQEDSFRKIMKYFGGGDDENNSRVQAALGPLAPYIKQIKKLQTLQNGVQARMPFEMDIR</sequence>
<comment type="similarity">
    <text evidence="2">Belongs to the peptidase S49 family.</text>
</comment>
<reference evidence="9" key="1">
    <citation type="submission" date="2021-03" db="EMBL/GenBank/DDBJ databases">
        <title>Fibrella sp. HMF5335 genome sequencing and assembly.</title>
        <authorList>
            <person name="Kang H."/>
            <person name="Kim H."/>
            <person name="Bae S."/>
            <person name="Joh K."/>
        </authorList>
    </citation>
    <scope>NUCLEOTIDE SEQUENCE</scope>
    <source>
        <strain evidence="9">HMF5335</strain>
    </source>
</reference>
<dbReference type="InterPro" id="IPR004634">
    <property type="entry name" value="Pept_S49_pIV"/>
</dbReference>
<evidence type="ECO:0000256" key="6">
    <source>
        <dbReference type="ARBA" id="ARBA00023136"/>
    </source>
</evidence>
<dbReference type="PANTHER" id="PTHR33209">
    <property type="entry name" value="PROTEASE 4"/>
    <property type="match status" value="1"/>
</dbReference>
<evidence type="ECO:0000256" key="3">
    <source>
        <dbReference type="ARBA" id="ARBA00022670"/>
    </source>
</evidence>
<accession>A0A939GFM6</accession>
<comment type="subcellular location">
    <subcellularLocation>
        <location evidence="1">Membrane</location>
    </subcellularLocation>
</comment>
<dbReference type="RefSeq" id="WP_207364469.1">
    <property type="nucleotide sequence ID" value="NZ_JAFMYV010000004.1"/>
</dbReference>
<dbReference type="InterPro" id="IPR047217">
    <property type="entry name" value="S49_SppA_67K_type_N"/>
</dbReference>
<dbReference type="InterPro" id="IPR029045">
    <property type="entry name" value="ClpP/crotonase-like_dom_sf"/>
</dbReference>
<dbReference type="Pfam" id="PF01343">
    <property type="entry name" value="Peptidase_S49"/>
    <property type="match status" value="2"/>
</dbReference>
<organism evidence="9 10">
    <name type="scientific">Fibrella rubiginis</name>
    <dbReference type="NCBI Taxonomy" id="2817060"/>
    <lineage>
        <taxon>Bacteria</taxon>
        <taxon>Pseudomonadati</taxon>
        <taxon>Bacteroidota</taxon>
        <taxon>Cytophagia</taxon>
        <taxon>Cytophagales</taxon>
        <taxon>Spirosomataceae</taxon>
        <taxon>Fibrella</taxon>
    </lineage>
</organism>
<dbReference type="SUPFAM" id="SSF52096">
    <property type="entry name" value="ClpP/crotonase"/>
    <property type="match status" value="2"/>
</dbReference>
<dbReference type="InterPro" id="IPR002142">
    <property type="entry name" value="Peptidase_S49"/>
</dbReference>
<comment type="caution">
    <text evidence="9">The sequence shown here is derived from an EMBL/GenBank/DDBJ whole genome shotgun (WGS) entry which is preliminary data.</text>
</comment>
<feature type="active site" description="Proton donor/acceptor" evidence="7">
    <location>
        <position position="191"/>
    </location>
</feature>
<dbReference type="PANTHER" id="PTHR33209:SF1">
    <property type="entry name" value="PEPTIDASE S49 DOMAIN-CONTAINING PROTEIN"/>
    <property type="match status" value="1"/>
</dbReference>
<dbReference type="GO" id="GO:0016020">
    <property type="term" value="C:membrane"/>
    <property type="evidence" value="ECO:0007669"/>
    <property type="project" value="UniProtKB-SubCell"/>
</dbReference>
<dbReference type="PIRSF" id="PIRSF001217">
    <property type="entry name" value="Protease_4_SppA"/>
    <property type="match status" value="1"/>
</dbReference>
<dbReference type="GO" id="GO:0006465">
    <property type="term" value="P:signal peptide processing"/>
    <property type="evidence" value="ECO:0007669"/>
    <property type="project" value="InterPro"/>
</dbReference>
<protein>
    <submittedName>
        <fullName evidence="9">Signal peptide peptidase SppA</fullName>
    </submittedName>
</protein>
<dbReference type="EMBL" id="JAFMYV010000004">
    <property type="protein sequence ID" value="MBO0936913.1"/>
    <property type="molecule type" value="Genomic_DNA"/>
</dbReference>
<dbReference type="InterPro" id="IPR004635">
    <property type="entry name" value="Pept_S49_SppA"/>
</dbReference>
<keyword evidence="5" id="KW-0720">Serine protease</keyword>
<dbReference type="Proteomes" id="UP000664034">
    <property type="component" value="Unassembled WGS sequence"/>
</dbReference>
<dbReference type="CDD" id="cd07023">
    <property type="entry name" value="S49_Sppa_N_C"/>
    <property type="match status" value="1"/>
</dbReference>
<keyword evidence="4" id="KW-0378">Hydrolase</keyword>
<dbReference type="Gene3D" id="3.90.226.10">
    <property type="entry name" value="2-enoyl-CoA Hydratase, Chain A, domain 1"/>
    <property type="match status" value="3"/>
</dbReference>
<proteinExistence type="inferred from homology"/>
<keyword evidence="10" id="KW-1185">Reference proteome</keyword>
<keyword evidence="3" id="KW-0645">Protease</keyword>
<dbReference type="GO" id="GO:0008236">
    <property type="term" value="F:serine-type peptidase activity"/>
    <property type="evidence" value="ECO:0007669"/>
    <property type="project" value="UniProtKB-KW"/>
</dbReference>
<evidence type="ECO:0000256" key="1">
    <source>
        <dbReference type="ARBA" id="ARBA00004370"/>
    </source>
</evidence>
<feature type="domain" description="Peptidase S49" evidence="8">
    <location>
        <begin position="379"/>
        <end position="531"/>
    </location>
</feature>
<evidence type="ECO:0000259" key="8">
    <source>
        <dbReference type="Pfam" id="PF01343"/>
    </source>
</evidence>
<dbReference type="InterPro" id="IPR047272">
    <property type="entry name" value="S49_SppA_C"/>
</dbReference>
<evidence type="ECO:0000256" key="4">
    <source>
        <dbReference type="ARBA" id="ARBA00022801"/>
    </source>
</evidence>
<dbReference type="CDD" id="cd07018">
    <property type="entry name" value="S49_SppA_67K_type"/>
    <property type="match status" value="1"/>
</dbReference>
<feature type="active site" description="Nucleophile" evidence="7">
    <location>
        <position position="395"/>
    </location>
</feature>
<dbReference type="NCBIfam" id="TIGR00706">
    <property type="entry name" value="SppA_dom"/>
    <property type="match status" value="1"/>
</dbReference>
<feature type="domain" description="Peptidase S49" evidence="8">
    <location>
        <begin position="123"/>
        <end position="275"/>
    </location>
</feature>
<evidence type="ECO:0000256" key="5">
    <source>
        <dbReference type="ARBA" id="ARBA00022825"/>
    </source>
</evidence>
<evidence type="ECO:0000256" key="7">
    <source>
        <dbReference type="PIRSR" id="PIRSR001217-1"/>
    </source>
</evidence>
<dbReference type="AlphaFoldDB" id="A0A939GFM6"/>
<gene>
    <name evidence="9" type="primary">sppA</name>
    <name evidence="9" type="ORF">J2I47_10190</name>
</gene>
<keyword evidence="6" id="KW-0472">Membrane</keyword>
<evidence type="ECO:0000313" key="10">
    <source>
        <dbReference type="Proteomes" id="UP000664034"/>
    </source>
</evidence>
<evidence type="ECO:0000256" key="2">
    <source>
        <dbReference type="ARBA" id="ARBA00008683"/>
    </source>
</evidence>